<comment type="subcellular location">
    <subcellularLocation>
        <location evidence="2">Membrane</location>
    </subcellularLocation>
</comment>
<comment type="catalytic activity">
    <reaction evidence="1">
        <text>ATP + protein L-histidine = ADP + protein N-phospho-L-histidine.</text>
        <dbReference type="EC" id="2.7.13.3"/>
    </reaction>
</comment>
<dbReference type="InterPro" id="IPR004358">
    <property type="entry name" value="Sig_transdc_His_kin-like_C"/>
</dbReference>
<dbReference type="PANTHER" id="PTHR45436:SF4">
    <property type="entry name" value="SENSOR PROTEIN PHOQ"/>
    <property type="match status" value="1"/>
</dbReference>
<keyword evidence="5" id="KW-0808">Transferase</keyword>
<evidence type="ECO:0000256" key="2">
    <source>
        <dbReference type="ARBA" id="ARBA00004370"/>
    </source>
</evidence>
<evidence type="ECO:0000256" key="6">
    <source>
        <dbReference type="ARBA" id="ARBA00022692"/>
    </source>
</evidence>
<comment type="caution">
    <text evidence="14">The sequence shown here is derived from an EMBL/GenBank/DDBJ whole genome shotgun (WGS) entry which is preliminary data.</text>
</comment>
<dbReference type="RefSeq" id="WP_123638085.1">
    <property type="nucleotide sequence ID" value="NZ_RJUK01000001.1"/>
</dbReference>
<dbReference type="SUPFAM" id="SSF47384">
    <property type="entry name" value="Homodimeric domain of signal transducing histidine kinase"/>
    <property type="match status" value="1"/>
</dbReference>
<dbReference type="GO" id="GO:0000155">
    <property type="term" value="F:phosphorelay sensor kinase activity"/>
    <property type="evidence" value="ECO:0007669"/>
    <property type="project" value="InterPro"/>
</dbReference>
<dbReference type="OrthoDB" id="9809567at2"/>
<dbReference type="InterPro" id="IPR036097">
    <property type="entry name" value="HisK_dim/P_sf"/>
</dbReference>
<gene>
    <name evidence="14" type="ORF">EDC38_1655</name>
</gene>
<dbReference type="Pfam" id="PF02518">
    <property type="entry name" value="HATPase_c"/>
    <property type="match status" value="1"/>
</dbReference>
<dbReference type="Gene3D" id="3.30.565.10">
    <property type="entry name" value="Histidine kinase-like ATPase, C-terminal domain"/>
    <property type="match status" value="1"/>
</dbReference>
<dbReference type="InterPro" id="IPR050428">
    <property type="entry name" value="TCS_sensor_his_kinase"/>
</dbReference>
<evidence type="ECO:0000256" key="7">
    <source>
        <dbReference type="ARBA" id="ARBA00022777"/>
    </source>
</evidence>
<keyword evidence="4" id="KW-0597">Phosphoprotein</keyword>
<evidence type="ECO:0000256" key="9">
    <source>
        <dbReference type="ARBA" id="ARBA00023012"/>
    </source>
</evidence>
<dbReference type="PRINTS" id="PR00344">
    <property type="entry name" value="BCTRLSENSOR"/>
</dbReference>
<dbReference type="EC" id="2.7.13.3" evidence="3"/>
<feature type="domain" description="HAMP" evidence="13">
    <location>
        <begin position="196"/>
        <end position="247"/>
    </location>
</feature>
<evidence type="ECO:0000313" key="14">
    <source>
        <dbReference type="EMBL" id="ROQ21034.1"/>
    </source>
</evidence>
<dbReference type="InterPro" id="IPR036890">
    <property type="entry name" value="HATPase_C_sf"/>
</dbReference>
<evidence type="ECO:0000256" key="11">
    <source>
        <dbReference type="SAM" id="Phobius"/>
    </source>
</evidence>
<protein>
    <recommendedName>
        <fullName evidence="3">histidine kinase</fullName>
        <ecNumber evidence="3">2.7.13.3</ecNumber>
    </recommendedName>
</protein>
<keyword evidence="15" id="KW-1185">Reference proteome</keyword>
<name>A0A3N1NMM4_9GAMM</name>
<feature type="transmembrane region" description="Helical" evidence="11">
    <location>
        <begin position="12"/>
        <end position="31"/>
    </location>
</feature>
<dbReference type="GO" id="GO:0005886">
    <property type="term" value="C:plasma membrane"/>
    <property type="evidence" value="ECO:0007669"/>
    <property type="project" value="TreeGrafter"/>
</dbReference>
<evidence type="ECO:0000259" key="13">
    <source>
        <dbReference type="PROSITE" id="PS50885"/>
    </source>
</evidence>
<evidence type="ECO:0000259" key="12">
    <source>
        <dbReference type="PROSITE" id="PS50109"/>
    </source>
</evidence>
<sequence>MSQRPLSLNARLLLASLLVLPLFLGLTGLVLERAFDRSLTTAAREQLQGQIYLLFSVAEMQGTGEQAQLEMPPALLEPNFERLNSGLYGYLSTRAGRTVWHSNSAQLRPELPSTGEFPQPGDLLLDQIELDGQPHWRARYAVIWEDDAGQDHDYLVTLLRDQTPYRAELASFRRQLWRWLGAAALLLVIAQSASLRWGLRPLGRLARALDAMREGSRPHLEGRHPAELQPVVDNLNQVLDREQSLRKRYRDSLSNLAHSLKTPLTVLRNQASDSAPDKEARSVIAEQVARMDQVVSYQLRRAVSEQQQGSHRQTPIQPAARRMVNTLEKVYREQAPQFELAIPDGLAFPGDEQDLLELLGNLLDNACKYGRGRIRVSAHGDSEHLHLTVEDNGPGIPEDQREQVIRRGQRLDTLQAGQGIGLAVAADIVGSYGGRLTIGKSEMGGAIIKIQFPNHA</sequence>
<keyword evidence="9" id="KW-0902">Two-component regulatory system</keyword>
<dbReference type="GO" id="GO:0005524">
    <property type="term" value="F:ATP binding"/>
    <property type="evidence" value="ECO:0007669"/>
    <property type="project" value="UniProtKB-KW"/>
</dbReference>
<evidence type="ECO:0000256" key="4">
    <source>
        <dbReference type="ARBA" id="ARBA00022553"/>
    </source>
</evidence>
<dbReference type="PROSITE" id="PS50109">
    <property type="entry name" value="HIS_KIN"/>
    <property type="match status" value="1"/>
</dbReference>
<dbReference type="InterPro" id="IPR005467">
    <property type="entry name" value="His_kinase_dom"/>
</dbReference>
<dbReference type="InterPro" id="IPR003660">
    <property type="entry name" value="HAMP_dom"/>
</dbReference>
<keyword evidence="7 14" id="KW-0418">Kinase</keyword>
<keyword evidence="10 11" id="KW-0472">Membrane</keyword>
<evidence type="ECO:0000256" key="1">
    <source>
        <dbReference type="ARBA" id="ARBA00000085"/>
    </source>
</evidence>
<feature type="domain" description="Histidine kinase" evidence="12">
    <location>
        <begin position="255"/>
        <end position="456"/>
    </location>
</feature>
<dbReference type="PANTHER" id="PTHR45436">
    <property type="entry name" value="SENSOR HISTIDINE KINASE YKOH"/>
    <property type="match status" value="1"/>
</dbReference>
<dbReference type="PROSITE" id="PS50885">
    <property type="entry name" value="HAMP"/>
    <property type="match status" value="1"/>
</dbReference>
<dbReference type="SUPFAM" id="SSF55874">
    <property type="entry name" value="ATPase domain of HSP90 chaperone/DNA topoisomerase II/histidine kinase"/>
    <property type="match status" value="1"/>
</dbReference>
<dbReference type="InterPro" id="IPR003661">
    <property type="entry name" value="HisK_dim/P_dom"/>
</dbReference>
<dbReference type="Proteomes" id="UP000273643">
    <property type="component" value="Unassembled WGS sequence"/>
</dbReference>
<dbReference type="InterPro" id="IPR003594">
    <property type="entry name" value="HATPase_dom"/>
</dbReference>
<dbReference type="CDD" id="cd00082">
    <property type="entry name" value="HisKA"/>
    <property type="match status" value="1"/>
</dbReference>
<keyword evidence="8 11" id="KW-1133">Transmembrane helix</keyword>
<dbReference type="AlphaFoldDB" id="A0A3N1NMM4"/>
<proteinExistence type="predicted"/>
<evidence type="ECO:0000256" key="10">
    <source>
        <dbReference type="ARBA" id="ARBA00023136"/>
    </source>
</evidence>
<accession>A0A3N1NMM4</accession>
<dbReference type="SMART" id="SM00387">
    <property type="entry name" value="HATPase_c"/>
    <property type="match status" value="1"/>
</dbReference>
<evidence type="ECO:0000313" key="15">
    <source>
        <dbReference type="Proteomes" id="UP000273643"/>
    </source>
</evidence>
<evidence type="ECO:0000256" key="5">
    <source>
        <dbReference type="ARBA" id="ARBA00022679"/>
    </source>
</evidence>
<dbReference type="EMBL" id="RJUK01000001">
    <property type="protein sequence ID" value="ROQ21034.1"/>
    <property type="molecule type" value="Genomic_DNA"/>
</dbReference>
<reference evidence="14 15" key="1">
    <citation type="submission" date="2018-11" db="EMBL/GenBank/DDBJ databases">
        <title>Genomic Encyclopedia of Type Strains, Phase IV (KMG-IV): sequencing the most valuable type-strain genomes for metagenomic binning, comparative biology and taxonomic classification.</title>
        <authorList>
            <person name="Goeker M."/>
        </authorList>
    </citation>
    <scope>NUCLEOTIDE SEQUENCE [LARGE SCALE GENOMIC DNA]</scope>
    <source>
        <strain evidence="14 15">DSM 16974</strain>
    </source>
</reference>
<dbReference type="Gene3D" id="1.10.287.130">
    <property type="match status" value="1"/>
</dbReference>
<organism evidence="14 15">
    <name type="scientific">Marinimicrobium koreense</name>
    <dbReference type="NCBI Taxonomy" id="306545"/>
    <lineage>
        <taxon>Bacteria</taxon>
        <taxon>Pseudomonadati</taxon>
        <taxon>Pseudomonadota</taxon>
        <taxon>Gammaproteobacteria</taxon>
        <taxon>Cellvibrionales</taxon>
        <taxon>Cellvibrionaceae</taxon>
        <taxon>Marinimicrobium</taxon>
    </lineage>
</organism>
<evidence type="ECO:0000256" key="8">
    <source>
        <dbReference type="ARBA" id="ARBA00022989"/>
    </source>
</evidence>
<keyword evidence="6 11" id="KW-0812">Transmembrane</keyword>
<evidence type="ECO:0000256" key="3">
    <source>
        <dbReference type="ARBA" id="ARBA00012438"/>
    </source>
</evidence>